<dbReference type="SUPFAM" id="SSF52047">
    <property type="entry name" value="RNI-like"/>
    <property type="match status" value="1"/>
</dbReference>
<evidence type="ECO:0008006" key="3">
    <source>
        <dbReference type="Google" id="ProtNLM"/>
    </source>
</evidence>
<dbReference type="AlphaFoldDB" id="D8Q0N1"/>
<dbReference type="Proteomes" id="UP000007431">
    <property type="component" value="Unassembled WGS sequence"/>
</dbReference>
<organism evidence="2">
    <name type="scientific">Schizophyllum commune (strain H4-8 / FGSC 9210)</name>
    <name type="common">Split gill fungus</name>
    <dbReference type="NCBI Taxonomy" id="578458"/>
    <lineage>
        <taxon>Eukaryota</taxon>
        <taxon>Fungi</taxon>
        <taxon>Dikarya</taxon>
        <taxon>Basidiomycota</taxon>
        <taxon>Agaricomycotina</taxon>
        <taxon>Agaricomycetes</taxon>
        <taxon>Agaricomycetidae</taxon>
        <taxon>Agaricales</taxon>
        <taxon>Schizophyllaceae</taxon>
        <taxon>Schizophyllum</taxon>
    </lineage>
</organism>
<protein>
    <recommendedName>
        <fullName evidence="3">F-box domain-containing protein</fullName>
    </recommendedName>
</protein>
<dbReference type="InParanoid" id="D8Q0N1"/>
<name>D8Q0N1_SCHCM</name>
<dbReference type="Gene3D" id="3.80.10.10">
    <property type="entry name" value="Ribonuclease Inhibitor"/>
    <property type="match status" value="1"/>
</dbReference>
<accession>D8Q0N1</accession>
<dbReference type="HOGENOM" id="CLU_544178_0_0_1"/>
<dbReference type="OrthoDB" id="3235815at2759"/>
<sequence length="501" mass="55029">MIDSLYDLGWMSILLHVCRRWKNVALANPAIWSYVSSPVNRLIPMGRPRKTDKLCPATAAQLRRSGAHPLSFKLTDFQSKGAYEVFNALIPHLDRVCHFEVAIEADVLADFVAGLGRSRRPGLRHLRLESISPTAYSLPDDAGQNILIDLHTLVLNNVAANWASIRNIVCLDITRGASQGRPLGVSVLVGLLQACPMLEDLSLVECVSGDDALHESVGLPQLRKLHVCDASSICKTVVDVVQPSPLAAISIYATDIHRAANIKSLLGKSLRDWARASPPFRAIEVATRSSYARFIDGYETLFFTDSATLQGSREAFRQSAHLLLRTYPRNVRGLRSVTRKILRAVPTKAVNDLDLRFSAPLPKGTCRALLDALPALCSLKFPARGVAESFLRRLGTLVQFGSLQVMTGPYKEPLAVPALEQITIDELLDEYHETEIAIGRKLLAMLEGYAKVGRRIQQVVFENGGLAMTQEMQLVSSTIVISDVIFPNMRGGGLQSFAMSL</sequence>
<evidence type="ECO:0000313" key="2">
    <source>
        <dbReference type="Proteomes" id="UP000007431"/>
    </source>
</evidence>
<reference evidence="1 2" key="1">
    <citation type="journal article" date="2010" name="Nat. Biotechnol.">
        <title>Genome sequence of the model mushroom Schizophyllum commune.</title>
        <authorList>
            <person name="Ohm R.A."/>
            <person name="de Jong J.F."/>
            <person name="Lugones L.G."/>
            <person name="Aerts A."/>
            <person name="Kothe E."/>
            <person name="Stajich J.E."/>
            <person name="de Vries R.P."/>
            <person name="Record E."/>
            <person name="Levasseur A."/>
            <person name="Baker S.E."/>
            <person name="Bartholomew K.A."/>
            <person name="Coutinho P.M."/>
            <person name="Erdmann S."/>
            <person name="Fowler T.J."/>
            <person name="Gathman A.C."/>
            <person name="Lombard V."/>
            <person name="Henrissat B."/>
            <person name="Knabe N."/>
            <person name="Kuees U."/>
            <person name="Lilly W.W."/>
            <person name="Lindquist E."/>
            <person name="Lucas S."/>
            <person name="Magnuson J.K."/>
            <person name="Piumi F."/>
            <person name="Raudaskoski M."/>
            <person name="Salamov A."/>
            <person name="Schmutz J."/>
            <person name="Schwarze F.W.M.R."/>
            <person name="vanKuyk P.A."/>
            <person name="Horton J.S."/>
            <person name="Grigoriev I.V."/>
            <person name="Woesten H.A.B."/>
        </authorList>
    </citation>
    <scope>NUCLEOTIDE SEQUENCE [LARGE SCALE GENOMIC DNA]</scope>
    <source>
        <strain evidence="2">H4-8 / FGSC 9210</strain>
    </source>
</reference>
<dbReference type="InterPro" id="IPR032675">
    <property type="entry name" value="LRR_dom_sf"/>
</dbReference>
<evidence type="ECO:0000313" key="1">
    <source>
        <dbReference type="EMBL" id="EFI97775.1"/>
    </source>
</evidence>
<proteinExistence type="predicted"/>
<gene>
    <name evidence="1" type="ORF">SCHCODRAFT_107970</name>
</gene>
<dbReference type="EMBL" id="GL377305">
    <property type="protein sequence ID" value="EFI97775.1"/>
    <property type="molecule type" value="Genomic_DNA"/>
</dbReference>
<dbReference type="VEuPathDB" id="FungiDB:SCHCODRAFT_02572229"/>
<feature type="non-terminal residue" evidence="1">
    <location>
        <position position="501"/>
    </location>
</feature>
<keyword evidence="2" id="KW-1185">Reference proteome</keyword>